<dbReference type="Pfam" id="PF08281">
    <property type="entry name" value="Sigma70_r4_2"/>
    <property type="match status" value="1"/>
</dbReference>
<keyword evidence="9" id="KW-1185">Reference proteome</keyword>
<dbReference type="NCBIfam" id="TIGR02937">
    <property type="entry name" value="sigma70-ECF"/>
    <property type="match status" value="1"/>
</dbReference>
<dbReference type="RefSeq" id="WP_208307572.1">
    <property type="nucleotide sequence ID" value="NZ_JAGETX010000005.1"/>
</dbReference>
<evidence type="ECO:0000256" key="2">
    <source>
        <dbReference type="ARBA" id="ARBA00023015"/>
    </source>
</evidence>
<dbReference type="EMBL" id="JAGETX010000005">
    <property type="protein sequence ID" value="MBO3271105.1"/>
    <property type="molecule type" value="Genomic_DNA"/>
</dbReference>
<dbReference type="CDD" id="cd06171">
    <property type="entry name" value="Sigma70_r4"/>
    <property type="match status" value="1"/>
</dbReference>
<evidence type="ECO:0000256" key="3">
    <source>
        <dbReference type="ARBA" id="ARBA00023082"/>
    </source>
</evidence>
<proteinExistence type="inferred from homology"/>
<dbReference type="PANTHER" id="PTHR43133:SF8">
    <property type="entry name" value="RNA POLYMERASE SIGMA FACTOR HI_1459-RELATED"/>
    <property type="match status" value="1"/>
</dbReference>
<dbReference type="Gene3D" id="1.10.1740.10">
    <property type="match status" value="1"/>
</dbReference>
<keyword evidence="5" id="KW-0804">Transcription</keyword>
<evidence type="ECO:0000259" key="6">
    <source>
        <dbReference type="Pfam" id="PF04542"/>
    </source>
</evidence>
<organism evidence="8 9">
    <name type="scientific">Hymenobacter defluvii</name>
    <dbReference type="NCBI Taxonomy" id="2054411"/>
    <lineage>
        <taxon>Bacteria</taxon>
        <taxon>Pseudomonadati</taxon>
        <taxon>Bacteroidota</taxon>
        <taxon>Cytophagia</taxon>
        <taxon>Cytophagales</taxon>
        <taxon>Hymenobacteraceae</taxon>
        <taxon>Hymenobacter</taxon>
    </lineage>
</organism>
<feature type="domain" description="RNA polymerase sigma factor 70 region 4 type 2" evidence="7">
    <location>
        <begin position="120"/>
        <end position="172"/>
    </location>
</feature>
<dbReference type="InterPro" id="IPR013249">
    <property type="entry name" value="RNA_pol_sigma70_r4_t2"/>
</dbReference>
<protein>
    <submittedName>
        <fullName evidence="8">RNA polymerase sigma factor</fullName>
    </submittedName>
</protein>
<evidence type="ECO:0000256" key="4">
    <source>
        <dbReference type="ARBA" id="ARBA00023125"/>
    </source>
</evidence>
<evidence type="ECO:0000313" key="8">
    <source>
        <dbReference type="EMBL" id="MBO3271105.1"/>
    </source>
</evidence>
<dbReference type="InterPro" id="IPR014284">
    <property type="entry name" value="RNA_pol_sigma-70_dom"/>
</dbReference>
<evidence type="ECO:0000256" key="5">
    <source>
        <dbReference type="ARBA" id="ARBA00023163"/>
    </source>
</evidence>
<dbReference type="Gene3D" id="1.10.10.10">
    <property type="entry name" value="Winged helix-like DNA-binding domain superfamily/Winged helix DNA-binding domain"/>
    <property type="match status" value="1"/>
</dbReference>
<dbReference type="Pfam" id="PF04542">
    <property type="entry name" value="Sigma70_r2"/>
    <property type="match status" value="1"/>
</dbReference>
<accession>A0ABS3TBS2</accession>
<sequence length="191" mass="21638">MLLALLAGCRRADRECQHQLYLRYYSYCMSIALRYTRTRDEAMEAVNDGFMKVFQDIGRFDPALHELAGSFRGWLRKVMVHTAIDHYRRTAKHTHTQELDTVAYALPDDGSNALDQLSYQDLLALICQLSPAYRTVFNLYVIDGFSHEEIAGQLGISVGASKSNLSKARAHLKHFLQPSTSHVYAGRPIGQ</sequence>
<dbReference type="InterPro" id="IPR007627">
    <property type="entry name" value="RNA_pol_sigma70_r2"/>
</dbReference>
<keyword evidence="3" id="KW-0731">Sigma factor</keyword>
<dbReference type="InterPro" id="IPR039425">
    <property type="entry name" value="RNA_pol_sigma-70-like"/>
</dbReference>
<evidence type="ECO:0000259" key="7">
    <source>
        <dbReference type="Pfam" id="PF08281"/>
    </source>
</evidence>
<evidence type="ECO:0000313" key="9">
    <source>
        <dbReference type="Proteomes" id="UP000670527"/>
    </source>
</evidence>
<keyword evidence="4" id="KW-0238">DNA-binding</keyword>
<gene>
    <name evidence="8" type="ORF">J4D97_10640</name>
</gene>
<dbReference type="InterPro" id="IPR036388">
    <property type="entry name" value="WH-like_DNA-bd_sf"/>
</dbReference>
<dbReference type="InterPro" id="IPR013325">
    <property type="entry name" value="RNA_pol_sigma_r2"/>
</dbReference>
<dbReference type="PANTHER" id="PTHR43133">
    <property type="entry name" value="RNA POLYMERASE ECF-TYPE SIGMA FACTO"/>
    <property type="match status" value="1"/>
</dbReference>
<comment type="caution">
    <text evidence="8">The sequence shown here is derived from an EMBL/GenBank/DDBJ whole genome shotgun (WGS) entry which is preliminary data.</text>
</comment>
<reference evidence="8 9" key="1">
    <citation type="submission" date="2021-03" db="EMBL/GenBank/DDBJ databases">
        <authorList>
            <person name="Kim M.K."/>
        </authorList>
    </citation>
    <scope>NUCLEOTIDE SEQUENCE [LARGE SCALE GENOMIC DNA]</scope>
    <source>
        <strain evidence="8 9">BT507</strain>
    </source>
</reference>
<dbReference type="Proteomes" id="UP000670527">
    <property type="component" value="Unassembled WGS sequence"/>
</dbReference>
<dbReference type="SUPFAM" id="SSF88946">
    <property type="entry name" value="Sigma2 domain of RNA polymerase sigma factors"/>
    <property type="match status" value="1"/>
</dbReference>
<keyword evidence="2" id="KW-0805">Transcription regulation</keyword>
<name>A0ABS3TBS2_9BACT</name>
<dbReference type="InterPro" id="IPR013324">
    <property type="entry name" value="RNA_pol_sigma_r3/r4-like"/>
</dbReference>
<evidence type="ECO:0000256" key="1">
    <source>
        <dbReference type="ARBA" id="ARBA00010641"/>
    </source>
</evidence>
<feature type="domain" description="RNA polymerase sigma-70 region 2" evidence="6">
    <location>
        <begin position="20"/>
        <end position="91"/>
    </location>
</feature>
<comment type="similarity">
    <text evidence="1">Belongs to the sigma-70 factor family. ECF subfamily.</text>
</comment>
<dbReference type="SUPFAM" id="SSF88659">
    <property type="entry name" value="Sigma3 and sigma4 domains of RNA polymerase sigma factors"/>
    <property type="match status" value="1"/>
</dbReference>